<evidence type="ECO:0000313" key="1">
    <source>
        <dbReference type="EMBL" id="KAG1888883.1"/>
    </source>
</evidence>
<sequence length="264" mass="31134">MIIYTTHDVLTENDSPLGYFLLRCVCLYLEMDMYAAMEVHTTNTIEEGRHTVQAFTALMKQYMTQTADDNLKNWDFPKLHMTTHIFDDIEAKDASRNYNTKPNEQMHGPLKDWYLNRTNFKNIVEQILRIDHWILVADDIDRRILDFDEYMQQKSDDENDDLLDDDENTDIDVDISTLDRSQHVRMGSRQAVQTFCSIENAHKTDVEFTNFRIKLNAFLNVFLPACNIPLPNGRRIHLQSDDTVRSFNPAFCYYYTDLKQVTEY</sequence>
<comment type="caution">
    <text evidence="1">The sequence shown here is derived from an EMBL/GenBank/DDBJ whole genome shotgun (WGS) entry which is preliminary data.</text>
</comment>
<dbReference type="RefSeq" id="XP_041217202.1">
    <property type="nucleotide sequence ID" value="XM_041376209.1"/>
</dbReference>
<name>A0AAD4HD12_9AGAM</name>
<evidence type="ECO:0000313" key="2">
    <source>
        <dbReference type="Proteomes" id="UP001195769"/>
    </source>
</evidence>
<dbReference type="AlphaFoldDB" id="A0AAD4HD12"/>
<organism evidence="1 2">
    <name type="scientific">Suillus fuscotomentosus</name>
    <dbReference type="NCBI Taxonomy" id="1912939"/>
    <lineage>
        <taxon>Eukaryota</taxon>
        <taxon>Fungi</taxon>
        <taxon>Dikarya</taxon>
        <taxon>Basidiomycota</taxon>
        <taxon>Agaricomycotina</taxon>
        <taxon>Agaricomycetes</taxon>
        <taxon>Agaricomycetidae</taxon>
        <taxon>Boletales</taxon>
        <taxon>Suillineae</taxon>
        <taxon>Suillaceae</taxon>
        <taxon>Suillus</taxon>
    </lineage>
</organism>
<proteinExistence type="predicted"/>
<dbReference type="Proteomes" id="UP001195769">
    <property type="component" value="Unassembled WGS sequence"/>
</dbReference>
<protein>
    <submittedName>
        <fullName evidence="1">Uncharacterized protein</fullName>
    </submittedName>
</protein>
<accession>A0AAD4HD12</accession>
<gene>
    <name evidence="1" type="ORF">F5891DRAFT_966086</name>
</gene>
<dbReference type="EMBL" id="JABBWK010000177">
    <property type="protein sequence ID" value="KAG1888883.1"/>
    <property type="molecule type" value="Genomic_DNA"/>
</dbReference>
<dbReference type="GeneID" id="64670507"/>
<reference evidence="1" key="1">
    <citation type="journal article" date="2020" name="New Phytol.">
        <title>Comparative genomics reveals dynamic genome evolution in host specialist ectomycorrhizal fungi.</title>
        <authorList>
            <person name="Lofgren L.A."/>
            <person name="Nguyen N.H."/>
            <person name="Vilgalys R."/>
            <person name="Ruytinx J."/>
            <person name="Liao H.L."/>
            <person name="Branco S."/>
            <person name="Kuo A."/>
            <person name="LaButti K."/>
            <person name="Lipzen A."/>
            <person name="Andreopoulos W."/>
            <person name="Pangilinan J."/>
            <person name="Riley R."/>
            <person name="Hundley H."/>
            <person name="Na H."/>
            <person name="Barry K."/>
            <person name="Grigoriev I.V."/>
            <person name="Stajich J.E."/>
            <person name="Kennedy P.G."/>
        </authorList>
    </citation>
    <scope>NUCLEOTIDE SEQUENCE</scope>
    <source>
        <strain evidence="1">FC203</strain>
    </source>
</reference>
<keyword evidence="2" id="KW-1185">Reference proteome</keyword>